<dbReference type="EMBL" id="JBGFTU010000010">
    <property type="protein sequence ID" value="MEZ0165244.1"/>
    <property type="molecule type" value="Genomic_DNA"/>
</dbReference>
<name>A0ABV4H2D1_9ACTN</name>
<sequence>MTFQYLRDPDGRPAWSGNLPGRPDPFFPSRGEGEHANPCGDLFTLLLSGEETEG</sequence>
<gene>
    <name evidence="2" type="ORF">AB2L27_10790</name>
</gene>
<feature type="region of interest" description="Disordered" evidence="1">
    <location>
        <begin position="1"/>
        <end position="40"/>
    </location>
</feature>
<evidence type="ECO:0000256" key="1">
    <source>
        <dbReference type="SAM" id="MobiDB-lite"/>
    </source>
</evidence>
<reference evidence="2 3" key="1">
    <citation type="submission" date="2024-07" db="EMBL/GenBank/DDBJ databases">
        <authorList>
            <person name="Thanompreechachai J."/>
            <person name="Duangmal K."/>
        </authorList>
    </citation>
    <scope>NUCLEOTIDE SEQUENCE [LARGE SCALE GENOMIC DNA]</scope>
    <source>
        <strain evidence="2 3">LSe6-4</strain>
    </source>
</reference>
<comment type="caution">
    <text evidence="2">The sequence shown here is derived from an EMBL/GenBank/DDBJ whole genome shotgun (WGS) entry which is preliminary data.</text>
</comment>
<organism evidence="2 3">
    <name type="scientific">Kineococcus halophytocola</name>
    <dbReference type="NCBI Taxonomy" id="3234027"/>
    <lineage>
        <taxon>Bacteria</taxon>
        <taxon>Bacillati</taxon>
        <taxon>Actinomycetota</taxon>
        <taxon>Actinomycetes</taxon>
        <taxon>Kineosporiales</taxon>
        <taxon>Kineosporiaceae</taxon>
        <taxon>Kineococcus</taxon>
    </lineage>
</organism>
<accession>A0ABV4H2D1</accession>
<evidence type="ECO:0000313" key="2">
    <source>
        <dbReference type="EMBL" id="MEZ0165244.1"/>
    </source>
</evidence>
<dbReference type="Proteomes" id="UP001565927">
    <property type="component" value="Unassembled WGS sequence"/>
</dbReference>
<proteinExistence type="predicted"/>
<evidence type="ECO:0000313" key="3">
    <source>
        <dbReference type="Proteomes" id="UP001565927"/>
    </source>
</evidence>
<keyword evidence="3" id="KW-1185">Reference proteome</keyword>
<dbReference type="RefSeq" id="WP_370441464.1">
    <property type="nucleotide sequence ID" value="NZ_JBGFTU010000010.1"/>
</dbReference>
<protein>
    <submittedName>
        <fullName evidence="2">Uncharacterized protein</fullName>
    </submittedName>
</protein>